<reference evidence="4 5" key="1">
    <citation type="submission" date="2020-08" db="EMBL/GenBank/DDBJ databases">
        <title>Genome public.</title>
        <authorList>
            <person name="Liu C."/>
            <person name="Sun Q."/>
        </authorList>
    </citation>
    <scope>NUCLEOTIDE SEQUENCE [LARGE SCALE GENOMIC DNA]</scope>
    <source>
        <strain evidence="4 5">BX0805</strain>
    </source>
</reference>
<evidence type="ECO:0000313" key="5">
    <source>
        <dbReference type="Proteomes" id="UP000621540"/>
    </source>
</evidence>
<evidence type="ECO:0000256" key="2">
    <source>
        <dbReference type="RuleBase" id="RU362039"/>
    </source>
</evidence>
<accession>A0ABR7IB62</accession>
<dbReference type="EMBL" id="JACOQH010000005">
    <property type="protein sequence ID" value="MBC5754135.1"/>
    <property type="molecule type" value="Genomic_DNA"/>
</dbReference>
<evidence type="ECO:0000256" key="1">
    <source>
        <dbReference type="ARBA" id="ARBA00008950"/>
    </source>
</evidence>
<evidence type="ECO:0000313" key="4">
    <source>
        <dbReference type="EMBL" id="MBC5754135.1"/>
    </source>
</evidence>
<dbReference type="InterPro" id="IPR024654">
    <property type="entry name" value="Calcineurin-like_PHP_lpxH"/>
</dbReference>
<protein>
    <recommendedName>
        <fullName evidence="2">Phosphoesterase</fullName>
        <ecNumber evidence="2">3.1.4.-</ecNumber>
    </recommendedName>
</protein>
<dbReference type="Proteomes" id="UP000621540">
    <property type="component" value="Unassembled WGS sequence"/>
</dbReference>
<keyword evidence="2" id="KW-0479">Metal-binding</keyword>
<dbReference type="NCBIfam" id="TIGR00040">
    <property type="entry name" value="yfcE"/>
    <property type="match status" value="1"/>
</dbReference>
<proteinExistence type="inferred from homology"/>
<keyword evidence="5" id="KW-1185">Reference proteome</keyword>
<dbReference type="EC" id="3.1.4.-" evidence="2"/>
<name>A0ABR7IB62_9FIRM</name>
<dbReference type="InterPro" id="IPR029052">
    <property type="entry name" value="Metallo-depent_PP-like"/>
</dbReference>
<comment type="cofactor">
    <cofactor evidence="2">
        <name>a divalent metal cation</name>
        <dbReference type="ChEBI" id="CHEBI:60240"/>
    </cofactor>
</comment>
<organism evidence="4 5">
    <name type="scientific">Roseburia yibonii</name>
    <dbReference type="NCBI Taxonomy" id="2763063"/>
    <lineage>
        <taxon>Bacteria</taxon>
        <taxon>Bacillati</taxon>
        <taxon>Bacillota</taxon>
        <taxon>Clostridia</taxon>
        <taxon>Lachnospirales</taxon>
        <taxon>Lachnospiraceae</taxon>
        <taxon>Roseburia</taxon>
    </lineage>
</organism>
<dbReference type="Pfam" id="PF12850">
    <property type="entry name" value="Metallophos_2"/>
    <property type="match status" value="1"/>
</dbReference>
<comment type="caution">
    <text evidence="4">The sequence shown here is derived from an EMBL/GenBank/DDBJ whole genome shotgun (WGS) entry which is preliminary data.</text>
</comment>
<evidence type="ECO:0000259" key="3">
    <source>
        <dbReference type="Pfam" id="PF12850"/>
    </source>
</evidence>
<sequence length="166" mass="18660">MKVLIVSDTHRKHKNLEIALERQQPIDLLIHLGDAEGCEDYIAELAGCPLEIVAGNSDFFSRLEREKMILIGNYKVFLTHGNYYYVQSGLADIKSVAKSKGADIVMFGHTHIPVIDYDDDIIALNPGSLSHPRQEGHQPSYILMEIDKTGQAHFSIHFLKKNEKGC</sequence>
<dbReference type="PANTHER" id="PTHR11124">
    <property type="entry name" value="VACUOLAR SORTING PROTEIN VPS29"/>
    <property type="match status" value="1"/>
</dbReference>
<gene>
    <name evidence="4" type="ORF">H8Z76_08885</name>
</gene>
<dbReference type="InterPro" id="IPR000979">
    <property type="entry name" value="Phosphodiesterase_MJ0936/Vps29"/>
</dbReference>
<feature type="domain" description="Calcineurin-like phosphoesterase" evidence="3">
    <location>
        <begin position="1"/>
        <end position="148"/>
    </location>
</feature>
<dbReference type="Gene3D" id="3.60.21.10">
    <property type="match status" value="1"/>
</dbReference>
<dbReference type="SUPFAM" id="SSF56300">
    <property type="entry name" value="Metallo-dependent phosphatases"/>
    <property type="match status" value="1"/>
</dbReference>
<dbReference type="RefSeq" id="WP_022514241.1">
    <property type="nucleotide sequence ID" value="NZ_JACOQH010000005.1"/>
</dbReference>
<comment type="similarity">
    <text evidence="1 2">Belongs to the metallophosphoesterase superfamily. YfcE family.</text>
</comment>